<sequence length="138" mass="15820">MDERDRVLEVNRRFYAAFLGRELPGMEAVWAWAHPVACIHPGWHPMTDREEILRSWREIFTTRRTLEIRIEREQVLQLTADTALVICQEEVSIGLTAACNGFVLEDGVWRLALHHATPLARIRPGDVARPHSGPPVLH</sequence>
<dbReference type="EMBL" id="JBHTCM010000015">
    <property type="protein sequence ID" value="MFC7334386.1"/>
    <property type="molecule type" value="Genomic_DNA"/>
</dbReference>
<feature type="domain" description="SnoaL-like" evidence="1">
    <location>
        <begin position="7"/>
        <end position="116"/>
    </location>
</feature>
<accession>A0ABW2KZN4</accession>
<gene>
    <name evidence="2" type="ORF">ACFQPS_14550</name>
</gene>
<organism evidence="2 3">
    <name type="scientific">Rhodocista pekingensis</name>
    <dbReference type="NCBI Taxonomy" id="201185"/>
    <lineage>
        <taxon>Bacteria</taxon>
        <taxon>Pseudomonadati</taxon>
        <taxon>Pseudomonadota</taxon>
        <taxon>Alphaproteobacteria</taxon>
        <taxon>Rhodospirillales</taxon>
        <taxon>Azospirillaceae</taxon>
        <taxon>Rhodocista</taxon>
    </lineage>
</organism>
<keyword evidence="3" id="KW-1185">Reference proteome</keyword>
<proteinExistence type="predicted"/>
<evidence type="ECO:0000313" key="2">
    <source>
        <dbReference type="EMBL" id="MFC7334386.1"/>
    </source>
</evidence>
<dbReference type="InterPro" id="IPR032710">
    <property type="entry name" value="NTF2-like_dom_sf"/>
</dbReference>
<evidence type="ECO:0000313" key="3">
    <source>
        <dbReference type="Proteomes" id="UP001596456"/>
    </source>
</evidence>
<dbReference type="InterPro" id="IPR037401">
    <property type="entry name" value="SnoaL-like"/>
</dbReference>
<comment type="caution">
    <text evidence="2">The sequence shown here is derived from an EMBL/GenBank/DDBJ whole genome shotgun (WGS) entry which is preliminary data.</text>
</comment>
<reference evidence="3" key="1">
    <citation type="journal article" date="2019" name="Int. J. Syst. Evol. Microbiol.">
        <title>The Global Catalogue of Microorganisms (GCM) 10K type strain sequencing project: providing services to taxonomists for standard genome sequencing and annotation.</title>
        <authorList>
            <consortium name="The Broad Institute Genomics Platform"/>
            <consortium name="The Broad Institute Genome Sequencing Center for Infectious Disease"/>
            <person name="Wu L."/>
            <person name="Ma J."/>
        </authorList>
    </citation>
    <scope>NUCLEOTIDE SEQUENCE [LARGE SCALE GENOMIC DNA]</scope>
    <source>
        <strain evidence="3">CGMCC 1.16275</strain>
    </source>
</reference>
<name>A0ABW2KZN4_9PROT</name>
<dbReference type="PANTHER" id="PTHR34957">
    <property type="entry name" value="NUCLEAR TRANSPORT FACTOR 2 (NTF2) FAMILY PROTEIN"/>
    <property type="match status" value="1"/>
</dbReference>
<dbReference type="Proteomes" id="UP001596456">
    <property type="component" value="Unassembled WGS sequence"/>
</dbReference>
<evidence type="ECO:0000259" key="1">
    <source>
        <dbReference type="Pfam" id="PF13474"/>
    </source>
</evidence>
<dbReference type="SUPFAM" id="SSF54427">
    <property type="entry name" value="NTF2-like"/>
    <property type="match status" value="1"/>
</dbReference>
<protein>
    <submittedName>
        <fullName evidence="2">Nuclear transport factor 2 family protein</fullName>
    </submittedName>
</protein>
<dbReference type="Gene3D" id="3.10.450.50">
    <property type="match status" value="1"/>
</dbReference>
<dbReference type="Pfam" id="PF13474">
    <property type="entry name" value="SnoaL_3"/>
    <property type="match status" value="1"/>
</dbReference>
<dbReference type="RefSeq" id="WP_377359945.1">
    <property type="nucleotide sequence ID" value="NZ_JBHTCM010000015.1"/>
</dbReference>
<dbReference type="PANTHER" id="PTHR34957:SF1">
    <property type="entry name" value="NUCLEAR TRANSPORT FACTOR 2 (NTF2) FAMILY PROTEIN"/>
    <property type="match status" value="1"/>
</dbReference>